<evidence type="ECO:0000313" key="2">
    <source>
        <dbReference type="Proteomes" id="UP000017836"/>
    </source>
</evidence>
<keyword evidence="2" id="KW-1185">Reference proteome</keyword>
<evidence type="ECO:0000313" key="1">
    <source>
        <dbReference type="EMBL" id="ERN09978.1"/>
    </source>
</evidence>
<sequence>MVFQGVLVNPLSEPDGLTDLPILRDVAKGKASMMIESSSSPTPTLPLADKTCWSGEVDNVPASTTIRFDNLLLHGSQSISTVYLESQQGPTTCMTLSSAMEAQSVAIMDARNQDILLHDPDAIPILPHEAIKKNFSQWELEVNWGHLYVKVPSQNATLKHLPHALILASFPGTPPILVIESSSSEEDLSPRSHN</sequence>
<dbReference type="EMBL" id="KI392979">
    <property type="protein sequence ID" value="ERN09978.1"/>
    <property type="molecule type" value="Genomic_DNA"/>
</dbReference>
<organism evidence="1 2">
    <name type="scientific">Amborella trichopoda</name>
    <dbReference type="NCBI Taxonomy" id="13333"/>
    <lineage>
        <taxon>Eukaryota</taxon>
        <taxon>Viridiplantae</taxon>
        <taxon>Streptophyta</taxon>
        <taxon>Embryophyta</taxon>
        <taxon>Tracheophyta</taxon>
        <taxon>Spermatophyta</taxon>
        <taxon>Magnoliopsida</taxon>
        <taxon>Amborellales</taxon>
        <taxon>Amborellaceae</taxon>
        <taxon>Amborella</taxon>
    </lineage>
</organism>
<proteinExistence type="predicted"/>
<dbReference type="AlphaFoldDB" id="W1PPI2"/>
<reference evidence="2" key="1">
    <citation type="journal article" date="2013" name="Science">
        <title>The Amborella genome and the evolution of flowering plants.</title>
        <authorList>
            <consortium name="Amborella Genome Project"/>
        </authorList>
    </citation>
    <scope>NUCLEOTIDE SEQUENCE [LARGE SCALE GENOMIC DNA]</scope>
</reference>
<accession>W1PPI2</accession>
<name>W1PPI2_AMBTC</name>
<gene>
    <name evidence="1" type="ORF">AMTR_s00013p00219210</name>
</gene>
<protein>
    <submittedName>
        <fullName evidence="1">Uncharacterized protein</fullName>
    </submittedName>
</protein>
<dbReference type="HOGENOM" id="CLU_1404171_0_0_1"/>
<dbReference type="Proteomes" id="UP000017836">
    <property type="component" value="Unassembled WGS sequence"/>
</dbReference>
<dbReference type="Gramene" id="ERN09978">
    <property type="protein sequence ID" value="ERN09978"/>
    <property type="gene ID" value="AMTR_s00013p00219210"/>
</dbReference>